<proteinExistence type="predicted"/>
<dbReference type="STRING" id="988801.SAMN05216522_11232"/>
<dbReference type="AlphaFoldDB" id="A0A1H9LPZ8"/>
<keyword evidence="4 6" id="KW-1133">Transmembrane helix</keyword>
<organism evidence="8 9">
    <name type="scientific">Rosenbergiella nectarea</name>
    <dbReference type="NCBI Taxonomy" id="988801"/>
    <lineage>
        <taxon>Bacteria</taxon>
        <taxon>Pseudomonadati</taxon>
        <taxon>Pseudomonadota</taxon>
        <taxon>Gammaproteobacteria</taxon>
        <taxon>Enterobacterales</taxon>
        <taxon>Erwiniaceae</taxon>
        <taxon>Rosenbergiella</taxon>
    </lineage>
</organism>
<reference evidence="9" key="1">
    <citation type="submission" date="2016-10" db="EMBL/GenBank/DDBJ databases">
        <authorList>
            <person name="Varghese N."/>
            <person name="Submissions S."/>
        </authorList>
    </citation>
    <scope>NUCLEOTIDE SEQUENCE [LARGE SCALE GENOMIC DNA]</scope>
    <source>
        <strain evidence="9">8N4</strain>
    </source>
</reference>
<evidence type="ECO:0000256" key="2">
    <source>
        <dbReference type="ARBA" id="ARBA00022475"/>
    </source>
</evidence>
<dbReference type="GO" id="GO:0005886">
    <property type="term" value="C:plasma membrane"/>
    <property type="evidence" value="ECO:0007669"/>
    <property type="project" value="UniProtKB-SubCell"/>
</dbReference>
<name>A0A1H9LPZ8_9GAMM</name>
<dbReference type="PANTHER" id="PTHR30294">
    <property type="entry name" value="MEMBRANE COMPONENT OF ABC TRANSPORTER YHHJ-RELATED"/>
    <property type="match status" value="1"/>
</dbReference>
<evidence type="ECO:0000313" key="8">
    <source>
        <dbReference type="EMBL" id="SER13561.1"/>
    </source>
</evidence>
<gene>
    <name evidence="8" type="ORF">SAMN05216522_11232</name>
</gene>
<feature type="domain" description="ABC-2 type transporter transmembrane" evidence="7">
    <location>
        <begin position="32"/>
        <end position="370"/>
    </location>
</feature>
<feature type="transmembrane region" description="Helical" evidence="6">
    <location>
        <begin position="265"/>
        <end position="285"/>
    </location>
</feature>
<feature type="transmembrane region" description="Helical" evidence="6">
    <location>
        <begin position="233"/>
        <end position="253"/>
    </location>
</feature>
<dbReference type="RefSeq" id="WP_092677676.1">
    <property type="nucleotide sequence ID" value="NZ_FOGC01000012.1"/>
</dbReference>
<dbReference type="Proteomes" id="UP000242515">
    <property type="component" value="Unassembled WGS sequence"/>
</dbReference>
<evidence type="ECO:0000256" key="1">
    <source>
        <dbReference type="ARBA" id="ARBA00004651"/>
    </source>
</evidence>
<keyword evidence="5 6" id="KW-0472">Membrane</keyword>
<comment type="subcellular location">
    <subcellularLocation>
        <location evidence="1">Cell membrane</location>
        <topology evidence="1">Multi-pass membrane protein</topology>
    </subcellularLocation>
</comment>
<evidence type="ECO:0000313" key="9">
    <source>
        <dbReference type="Proteomes" id="UP000242515"/>
    </source>
</evidence>
<evidence type="ECO:0000256" key="3">
    <source>
        <dbReference type="ARBA" id="ARBA00022692"/>
    </source>
</evidence>
<dbReference type="InterPro" id="IPR013525">
    <property type="entry name" value="ABC2_TM"/>
</dbReference>
<keyword evidence="2" id="KW-1003">Cell membrane</keyword>
<evidence type="ECO:0000256" key="5">
    <source>
        <dbReference type="ARBA" id="ARBA00023136"/>
    </source>
</evidence>
<evidence type="ECO:0000256" key="4">
    <source>
        <dbReference type="ARBA" id="ARBA00022989"/>
    </source>
</evidence>
<dbReference type="EMBL" id="FOGC01000012">
    <property type="protein sequence ID" value="SER13561.1"/>
    <property type="molecule type" value="Genomic_DNA"/>
</dbReference>
<dbReference type="OrthoDB" id="5592991at2"/>
<keyword evidence="9" id="KW-1185">Reference proteome</keyword>
<feature type="transmembrane region" description="Helical" evidence="6">
    <location>
        <begin position="351"/>
        <end position="370"/>
    </location>
</feature>
<dbReference type="InterPro" id="IPR051449">
    <property type="entry name" value="ABC-2_transporter_component"/>
</dbReference>
<evidence type="ECO:0000259" key="7">
    <source>
        <dbReference type="Pfam" id="PF12698"/>
    </source>
</evidence>
<evidence type="ECO:0000256" key="6">
    <source>
        <dbReference type="SAM" id="Phobius"/>
    </source>
</evidence>
<keyword evidence="3 6" id="KW-0812">Transmembrane</keyword>
<accession>A0A1H9LPZ8</accession>
<dbReference type="GO" id="GO:0140359">
    <property type="term" value="F:ABC-type transporter activity"/>
    <property type="evidence" value="ECO:0007669"/>
    <property type="project" value="InterPro"/>
</dbReference>
<dbReference type="PANTHER" id="PTHR30294:SF47">
    <property type="entry name" value="INNER MEMBRANE TRANSPORT PERMEASE YHHJ"/>
    <property type="match status" value="1"/>
</dbReference>
<dbReference type="Pfam" id="PF12698">
    <property type="entry name" value="ABC2_membrane_3"/>
    <property type="match status" value="1"/>
</dbReference>
<feature type="transmembrane region" description="Helical" evidence="6">
    <location>
        <begin position="189"/>
        <end position="213"/>
    </location>
</feature>
<dbReference type="Gene3D" id="3.40.1710.10">
    <property type="entry name" value="abc type-2 transporter like domain"/>
    <property type="match status" value="1"/>
</dbReference>
<protein>
    <submittedName>
        <fullName evidence="8">ABC-2 type transport system permease protein</fullName>
    </submittedName>
</protein>
<feature type="transmembrane region" description="Helical" evidence="6">
    <location>
        <begin position="292"/>
        <end position="311"/>
    </location>
</feature>
<sequence length="384" mass="43339">MAVETLSKGFRAFRRAFNKEIRISSRKPAIHWLTWCFPLLLFWLLSSNFSEGTLMNLPVAVVDNDHSQLSRELIRKLDASPHAKLTEWEGGLNEALHKMRTAQDYGLVYIPPDFEKHLLSAKQPKVAFYYNALYYGAGLYSTQDFSGLVTAINSEYRSAVEAKIGKAAPTLPSVSLVYRSLFNASGSYIYYQQFAATIHLIQLFVVTSMIYVLSRSKPLIYADRFGWALLGKLAPYTLVYTTILMGEIALLVWVFSARFVGDPYYMFFVAFFYIMAAQSLGLMLFTFTRTAISAYTLMAIFVTIALAFSGLGMPELSMPLPAQFIANMEPLTHALYAMFDLFIRQVPAKPVMGVCALLAVYPIVVGLLVFRRLPKRLRDQEAMV</sequence>